<organism evidence="1 2">
    <name type="scientific">Mycolicibacterium diernhoferi</name>
    <dbReference type="NCBI Taxonomy" id="1801"/>
    <lineage>
        <taxon>Bacteria</taxon>
        <taxon>Bacillati</taxon>
        <taxon>Actinomycetota</taxon>
        <taxon>Actinomycetes</taxon>
        <taxon>Mycobacteriales</taxon>
        <taxon>Mycobacteriaceae</taxon>
        <taxon>Mycolicibacterium</taxon>
    </lineage>
</organism>
<accession>A0A2A7NM89</accession>
<evidence type="ECO:0000313" key="2">
    <source>
        <dbReference type="Proteomes" id="UP000220340"/>
    </source>
</evidence>
<dbReference type="Proteomes" id="UP000220340">
    <property type="component" value="Unassembled WGS sequence"/>
</dbReference>
<name>A0A2A7NM89_9MYCO</name>
<evidence type="ECO:0000313" key="1">
    <source>
        <dbReference type="EMBL" id="PEG51380.1"/>
    </source>
</evidence>
<keyword evidence="2" id="KW-1185">Reference proteome</keyword>
<dbReference type="SUPFAM" id="SSF51197">
    <property type="entry name" value="Clavaminate synthase-like"/>
    <property type="match status" value="1"/>
</dbReference>
<reference evidence="1 2" key="1">
    <citation type="submission" date="2017-10" db="EMBL/GenBank/DDBJ databases">
        <title>The new phylogeny of genus Mycobacterium.</title>
        <authorList>
            <person name="Tortoli E."/>
            <person name="Trovato A."/>
            <person name="Cirillo D.M."/>
        </authorList>
    </citation>
    <scope>NUCLEOTIDE SEQUENCE [LARGE SCALE GENOMIC DNA]</scope>
    <source>
        <strain evidence="1 2">IP141170001</strain>
    </source>
</reference>
<evidence type="ECO:0008006" key="3">
    <source>
        <dbReference type="Google" id="ProtNLM"/>
    </source>
</evidence>
<proteinExistence type="predicted"/>
<gene>
    <name evidence="1" type="ORF">CRI78_26930</name>
</gene>
<protein>
    <recommendedName>
        <fullName evidence="3">Fe2OG dioxygenase domain-containing protein</fullName>
    </recommendedName>
</protein>
<dbReference type="AlphaFoldDB" id="A0A2A7NM89"/>
<sequence length="255" mass="28117">MCMDIDAAPRISARPSTGFAGSVPDLVAEIDVAGCACLPDAVDEGWIDRVRSYAATLPADRHDIMIEGAGAAQLGFIRELTSDPALGELAESIARLACPDADPADRQFDCALRAVSGPAPHRRPLWLHYDASVLTVVLPVDVPDAAPGRSGELVLFPNHRPYRRWVLTNVLEKFIRQSDGYRRRFQRRARWGVDTEVVAMTPGNAYLFWGYRSYHATLPCAPGTRRVTVVLHYKDVHAGSRFLRFAKAVRALPGR</sequence>
<comment type="caution">
    <text evidence="1">The sequence shown here is derived from an EMBL/GenBank/DDBJ whole genome shotgun (WGS) entry which is preliminary data.</text>
</comment>
<dbReference type="EMBL" id="PDCR01000054">
    <property type="protein sequence ID" value="PEG51380.1"/>
    <property type="molecule type" value="Genomic_DNA"/>
</dbReference>